<dbReference type="RefSeq" id="WP_346083732.1">
    <property type="nucleotide sequence ID" value="NZ_BAAAZK010000002.1"/>
</dbReference>
<evidence type="ECO:0000313" key="2">
    <source>
        <dbReference type="Proteomes" id="UP001500167"/>
    </source>
</evidence>
<proteinExistence type="predicted"/>
<evidence type="ECO:0008006" key="3">
    <source>
        <dbReference type="Google" id="ProtNLM"/>
    </source>
</evidence>
<organism evidence="1 2">
    <name type="scientific">Sphingobacterium ginsenosidimutans</name>
    <dbReference type="NCBI Taxonomy" id="687845"/>
    <lineage>
        <taxon>Bacteria</taxon>
        <taxon>Pseudomonadati</taxon>
        <taxon>Bacteroidota</taxon>
        <taxon>Sphingobacteriia</taxon>
        <taxon>Sphingobacteriales</taxon>
        <taxon>Sphingobacteriaceae</taxon>
        <taxon>Sphingobacterium</taxon>
    </lineage>
</organism>
<comment type="caution">
    <text evidence="1">The sequence shown here is derived from an EMBL/GenBank/DDBJ whole genome shotgun (WGS) entry which is preliminary data.</text>
</comment>
<accession>A0ABP7ZQL9</accession>
<name>A0ABP7ZQL9_9SPHI</name>
<evidence type="ECO:0000313" key="1">
    <source>
        <dbReference type="EMBL" id="GAA4168017.1"/>
    </source>
</evidence>
<dbReference type="EMBL" id="BAAAZK010000002">
    <property type="protein sequence ID" value="GAA4168017.1"/>
    <property type="molecule type" value="Genomic_DNA"/>
</dbReference>
<keyword evidence="2" id="KW-1185">Reference proteome</keyword>
<sequence length="92" mass="10976">MSKVYVVSYDLNKSGQDYEGLYGELKKSPAYWHYLDSTWLIYTSESANELYDRIGGHIDRNDLALVIEVRRNYQGWLPEKAWEWIRQHVSFI</sequence>
<protein>
    <recommendedName>
        <fullName evidence="3">SinR family protein</fullName>
    </recommendedName>
</protein>
<dbReference type="Proteomes" id="UP001500167">
    <property type="component" value="Unassembled WGS sequence"/>
</dbReference>
<gene>
    <name evidence="1" type="ORF">GCM10022218_02230</name>
</gene>
<reference evidence="2" key="1">
    <citation type="journal article" date="2019" name="Int. J. Syst. Evol. Microbiol.">
        <title>The Global Catalogue of Microorganisms (GCM) 10K type strain sequencing project: providing services to taxonomists for standard genome sequencing and annotation.</title>
        <authorList>
            <consortium name="The Broad Institute Genomics Platform"/>
            <consortium name="The Broad Institute Genome Sequencing Center for Infectious Disease"/>
            <person name="Wu L."/>
            <person name="Ma J."/>
        </authorList>
    </citation>
    <scope>NUCLEOTIDE SEQUENCE [LARGE SCALE GENOMIC DNA]</scope>
    <source>
        <strain evidence="2">JCM 16722</strain>
    </source>
</reference>